<dbReference type="KEGG" id="ppel:H6H00_02815"/>
<evidence type="ECO:0000313" key="4">
    <source>
        <dbReference type="Proteomes" id="UP000515728"/>
    </source>
</evidence>
<dbReference type="RefSeq" id="WP_185719823.1">
    <property type="nucleotide sequence ID" value="NZ_BAAAWI010000001.1"/>
</dbReference>
<sequence length="366" mass="39447">MALWSAGLTLGLPVLRGLGGFALGAFVVALVPVLVRVRPVAERTVEPTRLERGDRATARLVIHNPRNQRQAAFTAIDRIAGTIVEVPVPALAPGATFEHVYEVPATRRGRLEIGPLSIDRADPLGLARSRTDLGDVRSLWVHPRRLPVEVVASGRLRHHHDGVSTDQPIRGSNDVRSLREYVPGDELRHVHARASARTGTLFVRELVDPVQPHCTLVLDNRPAALTADAFEEAVEVAASIAWSAVQQGHRVVLCTAEGDRSPAAERPDAMQPLLDRLASVEQVPSTDPVRALEAVARGIRGGWLVVITGAADRKVLAQLGGMRGFDPITVFDVSGWLETVSAPGVTVIRGGTAPEAVGRWDRVARR</sequence>
<accession>A0A7G7MJN3</accession>
<evidence type="ECO:0000259" key="2">
    <source>
        <dbReference type="Pfam" id="PF01882"/>
    </source>
</evidence>
<keyword evidence="1" id="KW-0472">Membrane</keyword>
<feature type="transmembrane region" description="Helical" evidence="1">
    <location>
        <begin position="14"/>
        <end position="35"/>
    </location>
</feature>
<evidence type="ECO:0000313" key="3">
    <source>
        <dbReference type="EMBL" id="QNG52994.1"/>
    </source>
</evidence>
<keyword evidence="1" id="KW-1133">Transmembrane helix</keyword>
<feature type="domain" description="DUF58" evidence="2">
    <location>
        <begin position="178"/>
        <end position="309"/>
    </location>
</feature>
<protein>
    <submittedName>
        <fullName evidence="3">DUF58 domain-containing protein</fullName>
    </submittedName>
</protein>
<dbReference type="InterPro" id="IPR002881">
    <property type="entry name" value="DUF58"/>
</dbReference>
<dbReference type="PANTHER" id="PTHR34351">
    <property type="entry name" value="SLR1927 PROTEIN-RELATED"/>
    <property type="match status" value="1"/>
</dbReference>
<reference evidence="3 4" key="1">
    <citation type="submission" date="2020-08" db="EMBL/GenBank/DDBJ databases">
        <authorList>
            <person name="Mo P."/>
        </authorList>
    </citation>
    <scope>NUCLEOTIDE SEQUENCE [LARGE SCALE GENOMIC DNA]</scope>
    <source>
        <strain evidence="3 4">CGMCC 4.1532</strain>
    </source>
</reference>
<dbReference type="PANTHER" id="PTHR34351:SF1">
    <property type="entry name" value="SLR1927 PROTEIN"/>
    <property type="match status" value="1"/>
</dbReference>
<name>A0A7G7MJN3_9PSEU</name>
<dbReference type="Pfam" id="PF01882">
    <property type="entry name" value="DUF58"/>
    <property type="match status" value="1"/>
</dbReference>
<dbReference type="EMBL" id="CP060131">
    <property type="protein sequence ID" value="QNG52994.1"/>
    <property type="molecule type" value="Genomic_DNA"/>
</dbReference>
<dbReference type="Proteomes" id="UP000515728">
    <property type="component" value="Chromosome"/>
</dbReference>
<keyword evidence="4" id="KW-1185">Reference proteome</keyword>
<keyword evidence="1" id="KW-0812">Transmembrane</keyword>
<proteinExistence type="predicted"/>
<gene>
    <name evidence="3" type="ORF">H6H00_02815</name>
</gene>
<organism evidence="3 4">
    <name type="scientific">Pseudonocardia petroleophila</name>
    <dbReference type="NCBI Taxonomy" id="37331"/>
    <lineage>
        <taxon>Bacteria</taxon>
        <taxon>Bacillati</taxon>
        <taxon>Actinomycetota</taxon>
        <taxon>Actinomycetes</taxon>
        <taxon>Pseudonocardiales</taxon>
        <taxon>Pseudonocardiaceae</taxon>
        <taxon>Pseudonocardia</taxon>
    </lineage>
</organism>
<dbReference type="AlphaFoldDB" id="A0A7G7MJN3"/>
<evidence type="ECO:0000256" key="1">
    <source>
        <dbReference type="SAM" id="Phobius"/>
    </source>
</evidence>